<reference evidence="2" key="1">
    <citation type="journal article" date="2019" name="Int. J. Syst. Evol. Microbiol.">
        <title>The Global Catalogue of Microorganisms (GCM) 10K type strain sequencing project: providing services to taxonomists for standard genome sequencing and annotation.</title>
        <authorList>
            <consortium name="The Broad Institute Genomics Platform"/>
            <consortium name="The Broad Institute Genome Sequencing Center for Infectious Disease"/>
            <person name="Wu L."/>
            <person name="Ma J."/>
        </authorList>
    </citation>
    <scope>NUCLEOTIDE SEQUENCE [LARGE SCALE GENOMIC DNA]</scope>
    <source>
        <strain evidence="2">JCM 17452</strain>
    </source>
</reference>
<evidence type="ECO:0000313" key="2">
    <source>
        <dbReference type="Proteomes" id="UP001500027"/>
    </source>
</evidence>
<accession>A0ABP8EDY5</accession>
<dbReference type="InterPro" id="IPR023213">
    <property type="entry name" value="CAT-like_dom_sf"/>
</dbReference>
<comment type="caution">
    <text evidence="1">The sequence shown here is derived from an EMBL/GenBank/DDBJ whole genome shotgun (WGS) entry which is preliminary data.</text>
</comment>
<gene>
    <name evidence="1" type="ORF">GCM10022257_24190</name>
</gene>
<sequence length="205" mass="23488">MKIIDINNWNRKAHYKHFMGLKDPYFALTIPFDVTKAYNFSKNNNISFFAKYLHDCMKAMNNVENLKYRIENENVVGYDIIHASATIMRTDKTYGFSFINYAEDLNVFINNVEAEKERVESSTDLYPPKTGLDCIHCSAMPWVNFTGQKEPVSGQVESVPKVAFGKAVKTGTKMKMNLGISVNHALVDGYHIGLFSEKFQQYLNQ</sequence>
<dbReference type="SUPFAM" id="SSF52777">
    <property type="entry name" value="CoA-dependent acyltransferases"/>
    <property type="match status" value="1"/>
</dbReference>
<protein>
    <submittedName>
        <fullName evidence="1">Chloramphenicol acetyltransferase</fullName>
    </submittedName>
</protein>
<dbReference type="PANTHER" id="PTHR38474">
    <property type="entry name" value="SLR0299 PROTEIN"/>
    <property type="match status" value="1"/>
</dbReference>
<proteinExistence type="predicted"/>
<dbReference type="InterPro" id="IPR001707">
    <property type="entry name" value="Cmp_AcTrfase"/>
</dbReference>
<dbReference type="Proteomes" id="UP001500027">
    <property type="component" value="Unassembled WGS sequence"/>
</dbReference>
<dbReference type="Gene3D" id="3.30.559.10">
    <property type="entry name" value="Chloramphenicol acetyltransferase-like domain"/>
    <property type="match status" value="1"/>
</dbReference>
<organism evidence="1 2">
    <name type="scientific">Hyunsoonleella aestuarii</name>
    <dbReference type="NCBI Taxonomy" id="912802"/>
    <lineage>
        <taxon>Bacteria</taxon>
        <taxon>Pseudomonadati</taxon>
        <taxon>Bacteroidota</taxon>
        <taxon>Flavobacteriia</taxon>
        <taxon>Flavobacteriales</taxon>
        <taxon>Flavobacteriaceae</taxon>
    </lineage>
</organism>
<dbReference type="SMART" id="SM01059">
    <property type="entry name" value="CAT"/>
    <property type="match status" value="1"/>
</dbReference>
<evidence type="ECO:0000313" key="1">
    <source>
        <dbReference type="EMBL" id="GAA4270318.1"/>
    </source>
</evidence>
<keyword evidence="2" id="KW-1185">Reference proteome</keyword>
<dbReference type="Pfam" id="PF00302">
    <property type="entry name" value="CAT"/>
    <property type="match status" value="1"/>
</dbReference>
<name>A0ABP8EDY5_9FLAO</name>
<dbReference type="EMBL" id="BAABAV010000003">
    <property type="protein sequence ID" value="GAA4270318.1"/>
    <property type="molecule type" value="Genomic_DNA"/>
</dbReference>
<dbReference type="PANTHER" id="PTHR38474:SF1">
    <property type="entry name" value="SLR0299 PROTEIN"/>
    <property type="match status" value="1"/>
</dbReference>
<dbReference type="RefSeq" id="WP_139002683.1">
    <property type="nucleotide sequence ID" value="NZ_BAABAV010000003.1"/>
</dbReference>